<dbReference type="Proteomes" id="UP001299068">
    <property type="component" value="Unassembled WGS sequence"/>
</dbReference>
<keyword evidence="1" id="KW-0472">Membrane</keyword>
<keyword evidence="1" id="KW-0812">Transmembrane</keyword>
<proteinExistence type="predicted"/>
<organism evidence="3 4">
    <name type="scientific">Clostridium sardiniense</name>
    <name type="common">Clostridium absonum</name>
    <dbReference type="NCBI Taxonomy" id="29369"/>
    <lineage>
        <taxon>Bacteria</taxon>
        <taxon>Bacillati</taxon>
        <taxon>Bacillota</taxon>
        <taxon>Clostridia</taxon>
        <taxon>Eubacteriales</taxon>
        <taxon>Clostridiaceae</taxon>
        <taxon>Clostridium</taxon>
    </lineage>
</organism>
<accession>A0ABS7KVT6</accession>
<dbReference type="SUPFAM" id="SSF54001">
    <property type="entry name" value="Cysteine proteinases"/>
    <property type="match status" value="1"/>
</dbReference>
<dbReference type="Gene3D" id="3.10.620.30">
    <property type="match status" value="1"/>
</dbReference>
<feature type="transmembrane region" description="Helical" evidence="1">
    <location>
        <begin position="53"/>
        <end position="74"/>
    </location>
</feature>
<evidence type="ECO:0000256" key="1">
    <source>
        <dbReference type="SAM" id="Phobius"/>
    </source>
</evidence>
<protein>
    <submittedName>
        <fullName evidence="3">Transglutaminase domain-containing protein</fullName>
    </submittedName>
</protein>
<evidence type="ECO:0000313" key="4">
    <source>
        <dbReference type="Proteomes" id="UP001299068"/>
    </source>
</evidence>
<keyword evidence="1" id="KW-1133">Transmembrane helix</keyword>
<dbReference type="SMART" id="SM00460">
    <property type="entry name" value="TGc"/>
    <property type="match status" value="1"/>
</dbReference>
<dbReference type="PANTHER" id="PTHR33490">
    <property type="entry name" value="BLR5614 PROTEIN-RELATED"/>
    <property type="match status" value="1"/>
</dbReference>
<name>A0ABS7KVT6_CLOSR</name>
<sequence length="327" mass="37212">MISRNLDEVITAIIGSIASVLSFFVIFTFYNFFNSKVNEFLLKISPEQTLNGLIKVLIFIIIFFVVKWIIYVVLKLINSIFDFNFNEGGAVSGFLLFVLSTVLGIIRGVLVVLCILIAVVTYNGCVSPREQIDTFSNLNMYNKLTRLIDEQKIGKIKSGLVEDISKSTIIYYNGVTLEQGIKSNSEIDKKAKEITAGDKTDREKAKSIYKWVGSNIRYDYNKADMVMSNSNVKNSGAIPAFKEREGICFDYACLYVAMCRAIGLNVRMVMGDAYNGEEYISHAWNEVYLKDENKWIKVDPTFYIAGNYFDNKNFDKDHRQKNIAGEW</sequence>
<gene>
    <name evidence="3" type="ORF">K5V21_05600</name>
</gene>
<feature type="transmembrane region" description="Helical" evidence="1">
    <location>
        <begin position="12"/>
        <end position="33"/>
    </location>
</feature>
<comment type="caution">
    <text evidence="3">The sequence shown here is derived from an EMBL/GenBank/DDBJ whole genome shotgun (WGS) entry which is preliminary data.</text>
</comment>
<feature type="domain" description="Transglutaminase-like" evidence="2">
    <location>
        <begin position="240"/>
        <end position="302"/>
    </location>
</feature>
<dbReference type="InterPro" id="IPR002931">
    <property type="entry name" value="Transglutaminase-like"/>
</dbReference>
<feature type="transmembrane region" description="Helical" evidence="1">
    <location>
        <begin position="94"/>
        <end position="122"/>
    </location>
</feature>
<dbReference type="InterPro" id="IPR038765">
    <property type="entry name" value="Papain-like_cys_pep_sf"/>
</dbReference>
<evidence type="ECO:0000259" key="2">
    <source>
        <dbReference type="SMART" id="SM00460"/>
    </source>
</evidence>
<evidence type="ECO:0000313" key="3">
    <source>
        <dbReference type="EMBL" id="MBY0754926.1"/>
    </source>
</evidence>
<dbReference type="Pfam" id="PF01841">
    <property type="entry name" value="Transglut_core"/>
    <property type="match status" value="1"/>
</dbReference>
<reference evidence="3 4" key="1">
    <citation type="journal article" date="2021" name="Cell Host Microbe">
        <title>in vivo commensal control of Clostridioides difficile virulence.</title>
        <authorList>
            <person name="Girinathan B.P."/>
            <person name="Dibenedetto N."/>
            <person name="Worley J.N."/>
            <person name="Peltier J."/>
            <person name="Arrieta-Ortiz M.L."/>
            <person name="Rupa Christinal Immanuel S."/>
            <person name="Lavin R."/>
            <person name="Delaney M.L."/>
            <person name="Cummins C."/>
            <person name="Hoffmann M."/>
            <person name="Luo Y."/>
            <person name="Gonzalez-Escalona N."/>
            <person name="Allard M."/>
            <person name="Onderdonk A.B."/>
            <person name="Gerber G.K."/>
            <person name="Sonenshein A.L."/>
            <person name="Baliga N."/>
            <person name="Dupuy B."/>
            <person name="Bry L."/>
        </authorList>
    </citation>
    <scope>NUCLEOTIDE SEQUENCE [LARGE SCALE GENOMIC DNA]</scope>
    <source>
        <strain evidence="3 4">DSM 599</strain>
    </source>
</reference>
<dbReference type="EMBL" id="JAIKTU010000004">
    <property type="protein sequence ID" value="MBY0754926.1"/>
    <property type="molecule type" value="Genomic_DNA"/>
</dbReference>
<dbReference type="PANTHER" id="PTHR33490:SF3">
    <property type="entry name" value="CONSERVED INTEGRAL MEMBRANE PROTEIN"/>
    <property type="match status" value="1"/>
</dbReference>
<keyword evidence="4" id="KW-1185">Reference proteome</keyword>